<dbReference type="NCBIfam" id="TIGR00922">
    <property type="entry name" value="nusG"/>
    <property type="match status" value="1"/>
</dbReference>
<dbReference type="GO" id="GO:0031564">
    <property type="term" value="P:transcription antitermination"/>
    <property type="evidence" value="ECO:0007669"/>
    <property type="project" value="UniProtKB-UniRule"/>
</dbReference>
<reference evidence="11 12" key="1">
    <citation type="submission" date="2019-02" db="EMBL/GenBank/DDBJ databases">
        <title>Deep-cultivation of Planctomycetes and their phenomic and genomic characterization uncovers novel biology.</title>
        <authorList>
            <person name="Wiegand S."/>
            <person name="Jogler M."/>
            <person name="Boedeker C."/>
            <person name="Pinto D."/>
            <person name="Vollmers J."/>
            <person name="Rivas-Marin E."/>
            <person name="Kohn T."/>
            <person name="Peeters S.H."/>
            <person name="Heuer A."/>
            <person name="Rast P."/>
            <person name="Oberbeckmann S."/>
            <person name="Bunk B."/>
            <person name="Jeske O."/>
            <person name="Meyerdierks A."/>
            <person name="Storesund J.E."/>
            <person name="Kallscheuer N."/>
            <person name="Luecker S."/>
            <person name="Lage O.M."/>
            <person name="Pohl T."/>
            <person name="Merkel B.J."/>
            <person name="Hornburger P."/>
            <person name="Mueller R.-W."/>
            <person name="Bruemmer F."/>
            <person name="Labrenz M."/>
            <person name="Spormann A.M."/>
            <person name="Op den Camp H."/>
            <person name="Overmann J."/>
            <person name="Amann R."/>
            <person name="Jetten M.S.M."/>
            <person name="Mascher T."/>
            <person name="Medema M.H."/>
            <person name="Devos D.P."/>
            <person name="Kaster A.-K."/>
            <person name="Ovreas L."/>
            <person name="Rohde M."/>
            <person name="Galperin M.Y."/>
            <person name="Jogler C."/>
        </authorList>
    </citation>
    <scope>NUCLEOTIDE SEQUENCE [LARGE SCALE GENOMIC DNA]</scope>
    <source>
        <strain evidence="11 12">K23_9</strain>
    </source>
</reference>
<dbReference type="InterPro" id="IPR043425">
    <property type="entry name" value="NusG-like"/>
</dbReference>
<evidence type="ECO:0000256" key="3">
    <source>
        <dbReference type="ARBA" id="ARBA00023015"/>
    </source>
</evidence>
<dbReference type="AlphaFoldDB" id="A0A517NXZ7"/>
<feature type="compositionally biased region" description="Low complexity" evidence="8">
    <location>
        <begin position="12"/>
        <end position="25"/>
    </location>
</feature>
<dbReference type="SUPFAM" id="SSF82679">
    <property type="entry name" value="N-utilization substance G protein NusG, N-terminal domain"/>
    <property type="match status" value="1"/>
</dbReference>
<comment type="function">
    <text evidence="5 7">Participates in transcription elongation, termination and antitermination.</text>
</comment>
<evidence type="ECO:0000313" key="11">
    <source>
        <dbReference type="EMBL" id="QDT12007.1"/>
    </source>
</evidence>
<protein>
    <recommendedName>
        <fullName evidence="5 6">Transcription termination/antitermination protein NusG</fullName>
    </recommendedName>
</protein>
<evidence type="ECO:0000256" key="8">
    <source>
        <dbReference type="SAM" id="MobiDB-lite"/>
    </source>
</evidence>
<feature type="compositionally biased region" description="Acidic residues" evidence="8">
    <location>
        <begin position="1"/>
        <end position="11"/>
    </location>
</feature>
<dbReference type="PANTHER" id="PTHR30265:SF2">
    <property type="entry name" value="TRANSCRIPTION TERMINATION_ANTITERMINATION PROTEIN NUSG"/>
    <property type="match status" value="1"/>
</dbReference>
<keyword evidence="4 5" id="KW-0804">Transcription</keyword>
<comment type="similarity">
    <text evidence="5 7">Belongs to the NusG family.</text>
</comment>
<dbReference type="InterPro" id="IPR006645">
    <property type="entry name" value="NGN-like_dom"/>
</dbReference>
<evidence type="ECO:0000256" key="7">
    <source>
        <dbReference type="RuleBase" id="RU000538"/>
    </source>
</evidence>
<feature type="domain" description="NusG-like N-terminal" evidence="9">
    <location>
        <begin position="76"/>
        <end position="185"/>
    </location>
</feature>
<dbReference type="GO" id="GO:0005829">
    <property type="term" value="C:cytosol"/>
    <property type="evidence" value="ECO:0007669"/>
    <property type="project" value="TreeGrafter"/>
</dbReference>
<keyword evidence="1 5" id="KW-0806">Transcription termination</keyword>
<evidence type="ECO:0000256" key="5">
    <source>
        <dbReference type="HAMAP-Rule" id="MF_00948"/>
    </source>
</evidence>
<keyword evidence="12" id="KW-1185">Reference proteome</keyword>
<dbReference type="Proteomes" id="UP000319817">
    <property type="component" value="Chromosome"/>
</dbReference>
<dbReference type="InterPro" id="IPR047050">
    <property type="entry name" value="NGN"/>
</dbReference>
<dbReference type="InterPro" id="IPR008991">
    <property type="entry name" value="Translation_prot_SH3-like_sf"/>
</dbReference>
<evidence type="ECO:0000256" key="2">
    <source>
        <dbReference type="ARBA" id="ARBA00022814"/>
    </source>
</evidence>
<dbReference type="InterPro" id="IPR001062">
    <property type="entry name" value="Transcrpt_antiterm_NusG"/>
</dbReference>
<accession>A0A517NXZ7</accession>
<dbReference type="InterPro" id="IPR014722">
    <property type="entry name" value="Rib_uL2_dom2"/>
</dbReference>
<organism evidence="11 12">
    <name type="scientific">Stieleria marina</name>
    <dbReference type="NCBI Taxonomy" id="1930275"/>
    <lineage>
        <taxon>Bacteria</taxon>
        <taxon>Pseudomonadati</taxon>
        <taxon>Planctomycetota</taxon>
        <taxon>Planctomycetia</taxon>
        <taxon>Pirellulales</taxon>
        <taxon>Pirellulaceae</taxon>
        <taxon>Stieleria</taxon>
    </lineage>
</organism>
<name>A0A517NXZ7_9BACT</name>
<evidence type="ECO:0000259" key="10">
    <source>
        <dbReference type="SMART" id="SM00739"/>
    </source>
</evidence>
<sequence>MTVDPVDETEASQESSEVESNSQEATAQETADSDAPQDEQSPEDDSSDAELSDIDAAADDAAAAGEDAGDQVDGPKMDWYILKVAFNREDSIADALRKRVKMEGMEEFFGEIVVPTEDVATFTRDGKRRISKRKLLPGYIMANMIINDDTWFLVRETGGISDFTGAAGKPMPMEPSDIERFVNKPELDDDEEEAPIKTAIPFKVGDRVRVKEGNFENQEGDVEEVDEASGRITVIINIFGRSVPMELDHWQVEPL</sequence>
<dbReference type="GO" id="GO:0032784">
    <property type="term" value="P:regulation of DNA-templated transcription elongation"/>
    <property type="evidence" value="ECO:0007669"/>
    <property type="project" value="InterPro"/>
</dbReference>
<evidence type="ECO:0000256" key="4">
    <source>
        <dbReference type="ARBA" id="ARBA00023163"/>
    </source>
</evidence>
<dbReference type="Gene3D" id="2.30.30.30">
    <property type="match status" value="1"/>
</dbReference>
<dbReference type="GO" id="GO:0006353">
    <property type="term" value="P:DNA-templated transcription termination"/>
    <property type="evidence" value="ECO:0007669"/>
    <property type="project" value="UniProtKB-UniRule"/>
</dbReference>
<evidence type="ECO:0000259" key="9">
    <source>
        <dbReference type="SMART" id="SM00738"/>
    </source>
</evidence>
<dbReference type="InterPro" id="IPR036735">
    <property type="entry name" value="NGN_dom_sf"/>
</dbReference>
<proteinExistence type="inferred from homology"/>
<keyword evidence="3 5" id="KW-0805">Transcription regulation</keyword>
<dbReference type="GO" id="GO:0006354">
    <property type="term" value="P:DNA-templated transcription elongation"/>
    <property type="evidence" value="ECO:0007669"/>
    <property type="project" value="UniProtKB-UniRule"/>
</dbReference>
<dbReference type="InterPro" id="IPR005824">
    <property type="entry name" value="KOW"/>
</dbReference>
<feature type="domain" description="KOW" evidence="10">
    <location>
        <begin position="201"/>
        <end position="228"/>
    </location>
</feature>
<dbReference type="EMBL" id="CP036526">
    <property type="protein sequence ID" value="QDT12007.1"/>
    <property type="molecule type" value="Genomic_DNA"/>
</dbReference>
<keyword evidence="2 5" id="KW-0889">Transcription antitermination</keyword>
<dbReference type="CDD" id="cd06091">
    <property type="entry name" value="KOW_NusG"/>
    <property type="match status" value="1"/>
</dbReference>
<feature type="region of interest" description="Disordered" evidence="8">
    <location>
        <begin position="1"/>
        <end position="72"/>
    </location>
</feature>
<dbReference type="HAMAP" id="MF_00948">
    <property type="entry name" value="NusG"/>
    <property type="match status" value="1"/>
</dbReference>
<dbReference type="CDD" id="cd09891">
    <property type="entry name" value="NGN_Bact_1"/>
    <property type="match status" value="1"/>
</dbReference>
<dbReference type="SUPFAM" id="SSF50104">
    <property type="entry name" value="Translation proteins SH3-like domain"/>
    <property type="match status" value="1"/>
</dbReference>
<dbReference type="SMART" id="SM00738">
    <property type="entry name" value="NGN"/>
    <property type="match status" value="1"/>
</dbReference>
<dbReference type="Pfam" id="PF02357">
    <property type="entry name" value="NusG"/>
    <property type="match status" value="1"/>
</dbReference>
<evidence type="ECO:0000256" key="1">
    <source>
        <dbReference type="ARBA" id="ARBA00022472"/>
    </source>
</evidence>
<dbReference type="SMART" id="SM00739">
    <property type="entry name" value="KOW"/>
    <property type="match status" value="1"/>
</dbReference>
<feature type="compositionally biased region" description="Acidic residues" evidence="8">
    <location>
        <begin position="31"/>
        <end position="58"/>
    </location>
</feature>
<dbReference type="PRINTS" id="PR00338">
    <property type="entry name" value="NUSGTNSCPFCT"/>
</dbReference>
<evidence type="ECO:0000256" key="6">
    <source>
        <dbReference type="NCBIfam" id="TIGR00922"/>
    </source>
</evidence>
<gene>
    <name evidence="5" type="primary">nusG</name>
    <name evidence="11" type="ORF">K239x_40150</name>
</gene>
<dbReference type="PANTHER" id="PTHR30265">
    <property type="entry name" value="RHO-INTERACTING TRANSCRIPTION TERMINATION FACTOR NUSG"/>
    <property type="match status" value="1"/>
</dbReference>
<dbReference type="RefSeq" id="WP_419189150.1">
    <property type="nucleotide sequence ID" value="NZ_CP036526.1"/>
</dbReference>
<dbReference type="Gene3D" id="3.30.70.940">
    <property type="entry name" value="NusG, N-terminal domain"/>
    <property type="match status" value="1"/>
</dbReference>
<evidence type="ECO:0000313" key="12">
    <source>
        <dbReference type="Proteomes" id="UP000319817"/>
    </source>
</evidence>